<proteinExistence type="predicted"/>
<dbReference type="AlphaFoldDB" id="A0A832QGQ3"/>
<feature type="transmembrane region" description="Helical" evidence="1">
    <location>
        <begin position="16"/>
        <end position="34"/>
    </location>
</feature>
<comment type="caution">
    <text evidence="2">The sequence shown here is derived from an EMBL/GenBank/DDBJ whole genome shotgun (WGS) entry which is preliminary data.</text>
</comment>
<evidence type="ECO:0000313" key="2">
    <source>
        <dbReference type="EMBL" id="HHX99117.1"/>
    </source>
</evidence>
<feature type="transmembrane region" description="Helical" evidence="1">
    <location>
        <begin position="71"/>
        <end position="93"/>
    </location>
</feature>
<feature type="transmembrane region" description="Helical" evidence="1">
    <location>
        <begin position="143"/>
        <end position="161"/>
    </location>
</feature>
<accession>A0A832QGQ3</accession>
<dbReference type="Proteomes" id="UP000576550">
    <property type="component" value="Unassembled WGS sequence"/>
</dbReference>
<protein>
    <submittedName>
        <fullName evidence="2">Uncharacterized protein</fullName>
    </submittedName>
</protein>
<evidence type="ECO:0000313" key="3">
    <source>
        <dbReference type="Proteomes" id="UP000576550"/>
    </source>
</evidence>
<name>A0A832QGQ3_9BACT</name>
<feature type="transmembrane region" description="Helical" evidence="1">
    <location>
        <begin position="222"/>
        <end position="239"/>
    </location>
</feature>
<feature type="transmembrane region" description="Helical" evidence="1">
    <location>
        <begin position="40"/>
        <end position="62"/>
    </location>
</feature>
<feature type="transmembrane region" description="Helical" evidence="1">
    <location>
        <begin position="251"/>
        <end position="268"/>
    </location>
</feature>
<dbReference type="EMBL" id="DUTP01000001">
    <property type="protein sequence ID" value="HHX99117.1"/>
    <property type="molecule type" value="Genomic_DNA"/>
</dbReference>
<feature type="transmembrane region" description="Helical" evidence="1">
    <location>
        <begin position="99"/>
        <end position="123"/>
    </location>
</feature>
<feature type="transmembrane region" description="Helical" evidence="1">
    <location>
        <begin position="199"/>
        <end position="216"/>
    </location>
</feature>
<keyword evidence="1" id="KW-1133">Transmembrane helix</keyword>
<keyword evidence="1" id="KW-0812">Transmembrane</keyword>
<keyword evidence="1" id="KW-0472">Membrane</keyword>
<evidence type="ECO:0000256" key="1">
    <source>
        <dbReference type="SAM" id="Phobius"/>
    </source>
</evidence>
<gene>
    <name evidence="2" type="ORF">GX533_00295</name>
</gene>
<organism evidence="2 3">
    <name type="scientific">Candidatus Dojkabacteria bacterium</name>
    <dbReference type="NCBI Taxonomy" id="2099670"/>
    <lineage>
        <taxon>Bacteria</taxon>
        <taxon>Candidatus Dojkabacteria</taxon>
    </lineage>
</organism>
<feature type="transmembrane region" description="Helical" evidence="1">
    <location>
        <begin position="167"/>
        <end position="187"/>
    </location>
</feature>
<reference evidence="2 3" key="1">
    <citation type="journal article" date="2020" name="Biotechnol. Biofuels">
        <title>New insights from the biogas microbiome by comprehensive genome-resolved metagenomics of nearly 1600 species originating from multiple anaerobic digesters.</title>
        <authorList>
            <person name="Campanaro S."/>
            <person name="Treu L."/>
            <person name="Rodriguez-R L.M."/>
            <person name="Kovalovszki A."/>
            <person name="Ziels R.M."/>
            <person name="Maus I."/>
            <person name="Zhu X."/>
            <person name="Kougias P.G."/>
            <person name="Basile A."/>
            <person name="Luo G."/>
            <person name="Schluter A."/>
            <person name="Konstantinidis K.T."/>
            <person name="Angelidaki I."/>
        </authorList>
    </citation>
    <scope>NUCLEOTIDE SEQUENCE [LARGE SCALE GENOMIC DNA]</scope>
    <source>
        <strain evidence="2">AS05jafATM_89</strain>
    </source>
</reference>
<sequence>MRREEGNVDSEKRGKLLLLAALVALPIFIFKIVSRETYPVWRIFVNSLAYFGVTFVGLLWALNFQVKKKSFLYIFQASLFILSEYLFVEFFFFQKFSRIYEAFILLFLMIAVFFANYFVFLMVNVLNVNQFKPIPLAQVGRTISYLSSIFMIYFLTFSLIASGLPVYISLPAVLLAFFLIVSLHYINIDLEGKELLRKSFVTTLIMAVLLVAVIFVGNMHEILSFAPVVGYFLCVNVVTHEKISEGYVKSFWLYIFFLILSSVLIFILNI</sequence>